<organism evidence="1 2">
    <name type="scientific">Tritrichomonas musculus</name>
    <dbReference type="NCBI Taxonomy" id="1915356"/>
    <lineage>
        <taxon>Eukaryota</taxon>
        <taxon>Metamonada</taxon>
        <taxon>Parabasalia</taxon>
        <taxon>Tritrichomonadida</taxon>
        <taxon>Tritrichomonadidae</taxon>
        <taxon>Tritrichomonas</taxon>
    </lineage>
</organism>
<protein>
    <recommendedName>
        <fullName evidence="3">VPS9 domain-containing protein</fullName>
    </recommendedName>
</protein>
<evidence type="ECO:0008006" key="3">
    <source>
        <dbReference type="Google" id="ProtNLM"/>
    </source>
</evidence>
<evidence type="ECO:0000313" key="1">
    <source>
        <dbReference type="EMBL" id="KAK8837723.1"/>
    </source>
</evidence>
<reference evidence="1 2" key="1">
    <citation type="submission" date="2024-04" db="EMBL/GenBank/DDBJ databases">
        <title>Tritrichomonas musculus Genome.</title>
        <authorList>
            <person name="Alves-Ferreira E."/>
            <person name="Grigg M."/>
            <person name="Lorenzi H."/>
            <person name="Galac M."/>
        </authorList>
    </citation>
    <scope>NUCLEOTIDE SEQUENCE [LARGE SCALE GENOMIC DNA]</scope>
    <source>
        <strain evidence="1 2">EAF2021</strain>
    </source>
</reference>
<sequence length="504" mass="59138">MNDIIEGNIQQYIKIIPFSTKSEDSMHNLNSLFETISEFEQNTIDKIKDINEIIQRAVELYPPRSVRSKYTPKVCFIVNKYLNVFMKYQGIRFNRCQQVLTSIKQFKEAVSNLINQKILAEIYFWEYISFTLSQTEKHLRKLEFKLKSMYYYIQNLDKIERVSTFSNLEMYQELQNLISEVDLFNGIIRQNKFDLMFECYVESNNDLSTIFDQIITTSPKANDSEDSNYHHFKIDKNEIVNNRTISNLILNSFDFFINSIKRKSAYFNKINKNNTKYQRHCNISIENRSDQNKIDFELFDHLVITSYNKIISLNDFNKKMYIIIRCAALRYLSNKYYIIHSNEWLEKPSPTYIDNIKKIVEQTPRSLAISNNIIPSSYCDISFQELLLDDDFKAAIDHFYTIQFYTCPIDIWNEVYSAATASMKAANKFTNAINGRSQIAFDDFFTILLPVFSSAQIACPNGLRSFLPIFIGIKKQNSLDISSTSILALLKIFETKISILNFNE</sequence>
<proteinExistence type="predicted"/>
<accession>A0ABR2GVN5</accession>
<keyword evidence="2" id="KW-1185">Reference proteome</keyword>
<gene>
    <name evidence="1" type="ORF">M9Y10_036258</name>
</gene>
<name>A0ABR2GVN5_9EUKA</name>
<dbReference type="Proteomes" id="UP001470230">
    <property type="component" value="Unassembled WGS sequence"/>
</dbReference>
<comment type="caution">
    <text evidence="1">The sequence shown here is derived from an EMBL/GenBank/DDBJ whole genome shotgun (WGS) entry which is preliminary data.</text>
</comment>
<evidence type="ECO:0000313" key="2">
    <source>
        <dbReference type="Proteomes" id="UP001470230"/>
    </source>
</evidence>
<dbReference type="EMBL" id="JAPFFF010000058">
    <property type="protein sequence ID" value="KAK8837723.1"/>
    <property type="molecule type" value="Genomic_DNA"/>
</dbReference>